<gene>
    <name evidence="2" type="ORF">AZO1586I_894</name>
</gene>
<dbReference type="PANTHER" id="PTHR46889">
    <property type="entry name" value="TRANSPOSASE INSF FOR INSERTION SEQUENCE IS3B-RELATED"/>
    <property type="match status" value="1"/>
</dbReference>
<evidence type="ECO:0000313" key="3">
    <source>
        <dbReference type="Proteomes" id="UP000626656"/>
    </source>
</evidence>
<dbReference type="Pfam" id="PF00665">
    <property type="entry name" value="rve"/>
    <property type="match status" value="1"/>
</dbReference>
<dbReference type="InterPro" id="IPR050900">
    <property type="entry name" value="Transposase_IS3/IS150/IS904"/>
</dbReference>
<dbReference type="SUPFAM" id="SSF53098">
    <property type="entry name" value="Ribonuclease H-like"/>
    <property type="match status" value="1"/>
</dbReference>
<comment type="caution">
    <text evidence="2">The sequence shown here is derived from an EMBL/GenBank/DDBJ whole genome shotgun (WGS) entry which is preliminary data.</text>
</comment>
<organism evidence="2 3">
    <name type="scientific">Bathymodiolus thermophilus thioautotrophic gill symbiont</name>
    <dbReference type="NCBI Taxonomy" id="2360"/>
    <lineage>
        <taxon>Bacteria</taxon>
        <taxon>Pseudomonadati</taxon>
        <taxon>Pseudomonadota</taxon>
        <taxon>Gammaproteobacteria</taxon>
        <taxon>sulfur-oxidizing symbionts</taxon>
    </lineage>
</organism>
<dbReference type="Gene3D" id="3.30.420.10">
    <property type="entry name" value="Ribonuclease H-like superfamily/Ribonuclease H"/>
    <property type="match status" value="1"/>
</dbReference>
<dbReference type="InterPro" id="IPR001584">
    <property type="entry name" value="Integrase_cat-core"/>
</dbReference>
<dbReference type="EMBL" id="CAHJWF010000226">
    <property type="protein sequence ID" value="CAB5502032.1"/>
    <property type="molecule type" value="Genomic_DNA"/>
</dbReference>
<keyword evidence="3" id="KW-1185">Reference proteome</keyword>
<protein>
    <recommendedName>
        <fullName evidence="1">Integrase catalytic domain-containing protein</fullName>
    </recommendedName>
</protein>
<dbReference type="Proteomes" id="UP000626656">
    <property type="component" value="Unassembled WGS sequence"/>
</dbReference>
<reference evidence="2 3" key="1">
    <citation type="submission" date="2020-05" db="EMBL/GenBank/DDBJ databases">
        <authorList>
            <person name="Petersen J."/>
            <person name="Sayavedra L."/>
        </authorList>
    </citation>
    <scope>NUCLEOTIDE SEQUENCE [LARGE SCALE GENOMIC DNA]</scope>
    <source>
        <strain evidence="2">B azoricus SOX ET2 1586I</strain>
    </source>
</reference>
<name>A0ABN7GA23_9GAMM</name>
<feature type="domain" description="Integrase catalytic" evidence="1">
    <location>
        <begin position="5"/>
        <end position="44"/>
    </location>
</feature>
<evidence type="ECO:0000313" key="2">
    <source>
        <dbReference type="EMBL" id="CAB5502032.1"/>
    </source>
</evidence>
<dbReference type="InterPro" id="IPR036397">
    <property type="entry name" value="RNaseH_sf"/>
</dbReference>
<proteinExistence type="predicted"/>
<evidence type="ECO:0000259" key="1">
    <source>
        <dbReference type="Pfam" id="PF00665"/>
    </source>
</evidence>
<feature type="non-terminal residue" evidence="2">
    <location>
        <position position="1"/>
    </location>
</feature>
<accession>A0ABN7GA23</accession>
<sequence length="94" mass="11013">QFTVEAPNKVWTTDITYVWTLEGWIYVAIVIDLFSRQVVGWATAIQRILHFFTFSHAQFPPGTLSPLLKSVVWSSRALLDYLCYFIFPFYACIW</sequence>
<dbReference type="PANTHER" id="PTHR46889:SF4">
    <property type="entry name" value="TRANSPOSASE INSO FOR INSERTION SEQUENCE ELEMENT IS911B-RELATED"/>
    <property type="match status" value="1"/>
</dbReference>
<dbReference type="InterPro" id="IPR012337">
    <property type="entry name" value="RNaseH-like_sf"/>
</dbReference>